<sequence>MRSSVATGTAAVLAALGLGLVAPAVASAAPAGGGAQLCVANHNGAQIDIGHFIASGHGDDVEAVGRVSAGTEGINLGV</sequence>
<gene>
    <name evidence="2" type="ORF">BCF44_12478</name>
</gene>
<dbReference type="EMBL" id="QUNO01000024">
    <property type="protein sequence ID" value="REH29651.1"/>
    <property type="molecule type" value="Genomic_DNA"/>
</dbReference>
<proteinExistence type="predicted"/>
<evidence type="ECO:0000256" key="1">
    <source>
        <dbReference type="SAM" id="SignalP"/>
    </source>
</evidence>
<dbReference type="RefSeq" id="WP_116181193.1">
    <property type="nucleotide sequence ID" value="NZ_CP144375.1"/>
</dbReference>
<comment type="caution">
    <text evidence="2">The sequence shown here is derived from an EMBL/GenBank/DDBJ whole genome shotgun (WGS) entry which is preliminary data.</text>
</comment>
<evidence type="ECO:0000313" key="2">
    <source>
        <dbReference type="EMBL" id="REH29651.1"/>
    </source>
</evidence>
<keyword evidence="3" id="KW-1185">Reference proteome</keyword>
<dbReference type="OrthoDB" id="3709834at2"/>
<organism evidence="2 3">
    <name type="scientific">Kutzneria buriramensis</name>
    <dbReference type="NCBI Taxonomy" id="1045776"/>
    <lineage>
        <taxon>Bacteria</taxon>
        <taxon>Bacillati</taxon>
        <taxon>Actinomycetota</taxon>
        <taxon>Actinomycetes</taxon>
        <taxon>Pseudonocardiales</taxon>
        <taxon>Pseudonocardiaceae</taxon>
        <taxon>Kutzneria</taxon>
    </lineage>
</organism>
<dbReference type="AlphaFoldDB" id="A0A3E0GX11"/>
<accession>A0A3E0GX11</accession>
<feature type="chain" id="PRO_5017761353" evidence="1">
    <location>
        <begin position="29"/>
        <end position="78"/>
    </location>
</feature>
<reference evidence="2 3" key="1">
    <citation type="submission" date="2018-08" db="EMBL/GenBank/DDBJ databases">
        <title>Genomic Encyclopedia of Archaeal and Bacterial Type Strains, Phase II (KMG-II): from individual species to whole genera.</title>
        <authorList>
            <person name="Goeker M."/>
        </authorList>
    </citation>
    <scope>NUCLEOTIDE SEQUENCE [LARGE SCALE GENOMIC DNA]</scope>
    <source>
        <strain evidence="2 3">DSM 45791</strain>
    </source>
</reference>
<keyword evidence="1" id="KW-0732">Signal</keyword>
<name>A0A3E0GX11_9PSEU</name>
<dbReference type="Proteomes" id="UP000256269">
    <property type="component" value="Unassembled WGS sequence"/>
</dbReference>
<feature type="signal peptide" evidence="1">
    <location>
        <begin position="1"/>
        <end position="28"/>
    </location>
</feature>
<protein>
    <submittedName>
        <fullName evidence="2">Uncharacterized protein</fullName>
    </submittedName>
</protein>
<evidence type="ECO:0000313" key="3">
    <source>
        <dbReference type="Proteomes" id="UP000256269"/>
    </source>
</evidence>